<name>A0A829Y704_9GAMM</name>
<dbReference type="RefSeq" id="WP_161810640.1">
    <property type="nucleotide sequence ID" value="NZ_BLJN01000001.1"/>
</dbReference>
<gene>
    <name evidence="2" type="ORF">GCM10011487_07850</name>
</gene>
<dbReference type="AlphaFoldDB" id="A0A829Y704"/>
<evidence type="ECO:0008006" key="4">
    <source>
        <dbReference type="Google" id="ProtNLM"/>
    </source>
</evidence>
<keyword evidence="3" id="KW-1185">Reference proteome</keyword>
<reference evidence="3" key="1">
    <citation type="submission" date="2020-01" db="EMBL/GenBank/DDBJ databases">
        <title>'Steroidobacter agaridevorans' sp. nov., agar-degrading bacteria isolated from rhizosphere soils.</title>
        <authorList>
            <person name="Ikenaga M."/>
            <person name="Kataoka M."/>
            <person name="Murouchi A."/>
            <person name="Katsuragi S."/>
            <person name="Sakai M."/>
        </authorList>
    </citation>
    <scope>NUCLEOTIDE SEQUENCE [LARGE SCALE GENOMIC DNA]</scope>
    <source>
        <strain evidence="3">YU21-B</strain>
    </source>
</reference>
<comment type="caution">
    <text evidence="2">The sequence shown here is derived from an EMBL/GenBank/DDBJ whole genome shotgun (WGS) entry which is preliminary data.</text>
</comment>
<keyword evidence="1" id="KW-0812">Transmembrane</keyword>
<dbReference type="Proteomes" id="UP000445000">
    <property type="component" value="Unassembled WGS sequence"/>
</dbReference>
<keyword evidence="1" id="KW-0472">Membrane</keyword>
<protein>
    <recommendedName>
        <fullName evidence="4">Anti-sigma factor</fullName>
    </recommendedName>
</protein>
<accession>A0A829Y704</accession>
<organism evidence="2 3">
    <name type="scientific">Steroidobacter agaridevorans</name>
    <dbReference type="NCBI Taxonomy" id="2695856"/>
    <lineage>
        <taxon>Bacteria</taxon>
        <taxon>Pseudomonadati</taxon>
        <taxon>Pseudomonadota</taxon>
        <taxon>Gammaproteobacteria</taxon>
        <taxon>Steroidobacterales</taxon>
        <taxon>Steroidobacteraceae</taxon>
        <taxon>Steroidobacter</taxon>
    </lineage>
</organism>
<feature type="transmembrane region" description="Helical" evidence="1">
    <location>
        <begin position="74"/>
        <end position="93"/>
    </location>
</feature>
<keyword evidence="1" id="KW-1133">Transmembrane helix</keyword>
<evidence type="ECO:0000313" key="3">
    <source>
        <dbReference type="Proteomes" id="UP000445000"/>
    </source>
</evidence>
<sequence>MDRQYIDDHHIVARYLADQLPDPEREAFETYYLEHPEMLREIETTARFKSGLAQLRASGELDALLKPTPWYARWRYLAIAAAAILVIGVAFFIRTPTPPLMAANLAALGGPSTVASSHAVLRRRGSSFDAEITLPETGEAIELRVLPEFAGADSHFRISLARVDADDNKQPVAEIDHLTAGEDGMVTLFLDAPRIAPGDYEVTITEDTDQTSRFLIRVWPASRRTG</sequence>
<evidence type="ECO:0000313" key="2">
    <source>
        <dbReference type="EMBL" id="GFE78785.1"/>
    </source>
</evidence>
<proteinExistence type="predicted"/>
<dbReference type="EMBL" id="BLJN01000001">
    <property type="protein sequence ID" value="GFE78785.1"/>
    <property type="molecule type" value="Genomic_DNA"/>
</dbReference>
<evidence type="ECO:0000256" key="1">
    <source>
        <dbReference type="SAM" id="Phobius"/>
    </source>
</evidence>